<proteinExistence type="predicted"/>
<keyword evidence="1" id="KW-0472">Membrane</keyword>
<keyword evidence="1" id="KW-0812">Transmembrane</keyword>
<dbReference type="Proteomes" id="UP001054945">
    <property type="component" value="Unassembled WGS sequence"/>
</dbReference>
<accession>A0AAV4RCM2</accession>
<organism evidence="2 3">
    <name type="scientific">Caerostris extrusa</name>
    <name type="common">Bark spider</name>
    <name type="synonym">Caerostris bankana</name>
    <dbReference type="NCBI Taxonomy" id="172846"/>
    <lineage>
        <taxon>Eukaryota</taxon>
        <taxon>Metazoa</taxon>
        <taxon>Ecdysozoa</taxon>
        <taxon>Arthropoda</taxon>
        <taxon>Chelicerata</taxon>
        <taxon>Arachnida</taxon>
        <taxon>Araneae</taxon>
        <taxon>Araneomorphae</taxon>
        <taxon>Entelegynae</taxon>
        <taxon>Araneoidea</taxon>
        <taxon>Araneidae</taxon>
        <taxon>Caerostris</taxon>
    </lineage>
</organism>
<dbReference type="EMBL" id="BPLR01007614">
    <property type="protein sequence ID" value="GIY18354.1"/>
    <property type="molecule type" value="Genomic_DNA"/>
</dbReference>
<evidence type="ECO:0008006" key="4">
    <source>
        <dbReference type="Google" id="ProtNLM"/>
    </source>
</evidence>
<name>A0AAV4RCM2_CAEEX</name>
<protein>
    <recommendedName>
        <fullName evidence="4">ATP synthase F0 subunit 8</fullName>
    </recommendedName>
</protein>
<sequence>MRALAPEERLLLQPLGDSPANSQWRSLVAFLWALLFYGRILFFLQKMNIVFVNRRLILQGRREEISSRDTFHDGYSWMSS</sequence>
<feature type="transmembrane region" description="Helical" evidence="1">
    <location>
        <begin position="24"/>
        <end position="44"/>
    </location>
</feature>
<comment type="caution">
    <text evidence="2">The sequence shown here is derived from an EMBL/GenBank/DDBJ whole genome shotgun (WGS) entry which is preliminary data.</text>
</comment>
<evidence type="ECO:0000256" key="1">
    <source>
        <dbReference type="SAM" id="Phobius"/>
    </source>
</evidence>
<gene>
    <name evidence="2" type="ORF">CEXT_36271</name>
</gene>
<dbReference type="AlphaFoldDB" id="A0AAV4RCM2"/>
<evidence type="ECO:0000313" key="3">
    <source>
        <dbReference type="Proteomes" id="UP001054945"/>
    </source>
</evidence>
<keyword evidence="1" id="KW-1133">Transmembrane helix</keyword>
<evidence type="ECO:0000313" key="2">
    <source>
        <dbReference type="EMBL" id="GIY18354.1"/>
    </source>
</evidence>
<reference evidence="2 3" key="1">
    <citation type="submission" date="2021-06" db="EMBL/GenBank/DDBJ databases">
        <title>Caerostris extrusa draft genome.</title>
        <authorList>
            <person name="Kono N."/>
            <person name="Arakawa K."/>
        </authorList>
    </citation>
    <scope>NUCLEOTIDE SEQUENCE [LARGE SCALE GENOMIC DNA]</scope>
</reference>
<keyword evidence="3" id="KW-1185">Reference proteome</keyword>